<sequence length="385" mass="43445">MKILGIDENVLKETNSYDTANEICSQPGKWRKLVEGFNGKEKEIRAYFSEIGLSKDWDIIFTGAGTSEYVGNILEPLLNSKGEYRFRSVATTDLVNNPEMYLQKDKKTLLISFARSGNSPESVASVELLNQLVKDAYHLFITCNEEGELAKRSKVEKNTFLYLMPEGTNDKSFAMTSSFSSMVLAGILLFYEKDEKTLLEAIKVSEEELEAKYELIKDLANKEHERIIVLGSGPLKGLSQELCLKVLELTAGKVVAKYDSTLGFRHGPKAIVNNKTIVFLCNSVDEYASKYDLGLYSEMFEEEMANMIVSYSINPEKISKVSNLTISPSRKVLVNDITAILTYLVYGQMYAFFKSQHFGLTTDNPFPTGEVNRVVKKFEIHKYTK</sequence>
<keyword evidence="4" id="KW-1185">Reference proteome</keyword>
<dbReference type="PANTHER" id="PTHR32502:SF3">
    <property type="entry name" value="D-GALACTOSAMINE-6-PHOSPHATE DEAMINASE AGAS-RELATED"/>
    <property type="match status" value="1"/>
</dbReference>
<dbReference type="GO" id="GO:1901135">
    <property type="term" value="P:carbohydrate derivative metabolic process"/>
    <property type="evidence" value="ECO:0007669"/>
    <property type="project" value="InterPro"/>
</dbReference>
<evidence type="ECO:0000259" key="2">
    <source>
        <dbReference type="PROSITE" id="PS51464"/>
    </source>
</evidence>
<dbReference type="Gene3D" id="3.40.50.10490">
    <property type="entry name" value="Glucose-6-phosphate isomerase like protein, domain 1"/>
    <property type="match status" value="2"/>
</dbReference>
<dbReference type="PROSITE" id="PS51464">
    <property type="entry name" value="SIS"/>
    <property type="match status" value="1"/>
</dbReference>
<name>A0A6I8MBQ2_9FUSO</name>
<proteinExistence type="predicted"/>
<evidence type="ECO:0000313" key="4">
    <source>
        <dbReference type="Proteomes" id="UP000419017"/>
    </source>
</evidence>
<dbReference type="GO" id="GO:0097367">
    <property type="term" value="F:carbohydrate derivative binding"/>
    <property type="evidence" value="ECO:0007669"/>
    <property type="project" value="InterPro"/>
</dbReference>
<dbReference type="InterPro" id="IPR050303">
    <property type="entry name" value="GatZ_KbaZ_carbometab"/>
</dbReference>
<evidence type="ECO:0000313" key="3">
    <source>
        <dbReference type="EMBL" id="VWL85667.1"/>
    </source>
</evidence>
<dbReference type="AlphaFoldDB" id="A0A6I8MBQ2"/>
<evidence type="ECO:0000256" key="1">
    <source>
        <dbReference type="ARBA" id="ARBA00022737"/>
    </source>
</evidence>
<keyword evidence="1" id="KW-0677">Repeat</keyword>
<dbReference type="CDD" id="cd05008">
    <property type="entry name" value="SIS_GlmS_GlmD_1"/>
    <property type="match status" value="1"/>
</dbReference>
<reference evidence="3 4" key="1">
    <citation type="submission" date="2019-10" db="EMBL/GenBank/DDBJ databases">
        <authorList>
            <person name="Blom J."/>
        </authorList>
    </citation>
    <scope>NUCLEOTIDE SEQUENCE [LARGE SCALE GENOMIC DNA]</scope>
    <source>
        <strain evidence="3 4">ES3154-GLU</strain>
    </source>
</reference>
<dbReference type="GO" id="GO:0005886">
    <property type="term" value="C:plasma membrane"/>
    <property type="evidence" value="ECO:0007669"/>
    <property type="project" value="TreeGrafter"/>
</dbReference>
<dbReference type="InterPro" id="IPR035466">
    <property type="entry name" value="GlmS/AgaS_SIS"/>
</dbReference>
<dbReference type="Proteomes" id="UP000419017">
    <property type="component" value="Unassembled WGS sequence"/>
</dbReference>
<keyword evidence="3" id="KW-0378">Hydrolase</keyword>
<dbReference type="InterPro" id="IPR001347">
    <property type="entry name" value="SIS_dom"/>
</dbReference>
<dbReference type="RefSeq" id="WP_156683643.1">
    <property type="nucleotide sequence ID" value="NZ_CABWIB010000001.1"/>
</dbReference>
<dbReference type="EMBL" id="CABWIB010000001">
    <property type="protein sequence ID" value="VWL85667.1"/>
    <property type="molecule type" value="Genomic_DNA"/>
</dbReference>
<organism evidence="3 4">
    <name type="scientific">Oceanivirga miroungae</name>
    <dbReference type="NCBI Taxonomy" id="1130046"/>
    <lineage>
        <taxon>Bacteria</taxon>
        <taxon>Fusobacteriati</taxon>
        <taxon>Fusobacteriota</taxon>
        <taxon>Fusobacteriia</taxon>
        <taxon>Fusobacteriales</taxon>
        <taxon>Leptotrichiaceae</taxon>
        <taxon>Oceanivirga</taxon>
    </lineage>
</organism>
<dbReference type="InterPro" id="IPR046348">
    <property type="entry name" value="SIS_dom_sf"/>
</dbReference>
<accession>A0A6I8MBQ2</accession>
<dbReference type="SUPFAM" id="SSF53697">
    <property type="entry name" value="SIS domain"/>
    <property type="match status" value="1"/>
</dbReference>
<dbReference type="Pfam" id="PF01380">
    <property type="entry name" value="SIS"/>
    <property type="match status" value="1"/>
</dbReference>
<protein>
    <submittedName>
        <fullName evidence="3">D-galactosamine-6-phosphate deaminase AgaS</fullName>
        <ecNumber evidence="3">3.5.99.-</ecNumber>
    </submittedName>
</protein>
<gene>
    <name evidence="3" type="ORF">OMES3154_00952</name>
</gene>
<dbReference type="GO" id="GO:0016787">
    <property type="term" value="F:hydrolase activity"/>
    <property type="evidence" value="ECO:0007669"/>
    <property type="project" value="UniProtKB-KW"/>
</dbReference>
<dbReference type="PANTHER" id="PTHR32502">
    <property type="entry name" value="N-ACETYLGALACTOSAMINE PERMEASE II COMPONENT-RELATED"/>
    <property type="match status" value="1"/>
</dbReference>
<dbReference type="EC" id="3.5.99.-" evidence="3"/>
<dbReference type="GO" id="GO:0009401">
    <property type="term" value="P:phosphoenolpyruvate-dependent sugar phosphotransferase system"/>
    <property type="evidence" value="ECO:0007669"/>
    <property type="project" value="TreeGrafter"/>
</dbReference>
<feature type="domain" description="SIS" evidence="2">
    <location>
        <begin position="47"/>
        <end position="207"/>
    </location>
</feature>